<dbReference type="Gene3D" id="1.20.1070.10">
    <property type="entry name" value="Rhodopsin 7-helix transmembrane proteins"/>
    <property type="match status" value="1"/>
</dbReference>
<keyword evidence="20" id="KW-1185">Reference proteome</keyword>
<feature type="transmembrane region" description="Helical" evidence="18">
    <location>
        <begin position="48"/>
        <end position="68"/>
    </location>
</feature>
<proteinExistence type="inferred from homology"/>
<keyword evidence="10" id="KW-0325">Glycoprotein</keyword>
<evidence type="ECO:0000256" key="7">
    <source>
        <dbReference type="ARBA" id="ARBA00023040"/>
    </source>
</evidence>
<evidence type="ECO:0000256" key="9">
    <source>
        <dbReference type="ARBA" id="ARBA00023170"/>
    </source>
</evidence>
<dbReference type="PANTHER" id="PTHR11394">
    <property type="entry name" value="TASTE RECEPTOR TYPE 2"/>
    <property type="match status" value="1"/>
</dbReference>
<comment type="catalytic activity">
    <reaction evidence="13">
        <text>Ca(2+)(in) = Ca(2+)(out)</text>
        <dbReference type="Rhea" id="RHEA:29671"/>
        <dbReference type="ChEBI" id="CHEBI:29108"/>
    </reaction>
</comment>
<feature type="transmembrane region" description="Helical" evidence="18">
    <location>
        <begin position="262"/>
        <end position="284"/>
    </location>
</feature>
<dbReference type="CDD" id="cd15019">
    <property type="entry name" value="7tm_TAS2R14-like"/>
    <property type="match status" value="1"/>
</dbReference>
<feature type="transmembrane region" description="Helical" evidence="18">
    <location>
        <begin position="185"/>
        <end position="209"/>
    </location>
</feature>
<evidence type="ECO:0000256" key="4">
    <source>
        <dbReference type="ARBA" id="ARBA00022606"/>
    </source>
</evidence>
<evidence type="ECO:0000313" key="20">
    <source>
        <dbReference type="Proteomes" id="UP000504640"/>
    </source>
</evidence>
<protein>
    <recommendedName>
        <fullName evidence="17">Taste receptor type 2</fullName>
    </recommendedName>
</protein>
<evidence type="ECO:0000256" key="2">
    <source>
        <dbReference type="ARBA" id="ARBA00007376"/>
    </source>
</evidence>
<dbReference type="RefSeq" id="XP_032110196.1">
    <property type="nucleotide sequence ID" value="XM_032254305.1"/>
</dbReference>
<organism evidence="20 21">
    <name type="scientific">Sapajus apella</name>
    <name type="common">Brown-capped capuchin</name>
    <name type="synonym">Cebus apella</name>
    <dbReference type="NCBI Taxonomy" id="9515"/>
    <lineage>
        <taxon>Eukaryota</taxon>
        <taxon>Metazoa</taxon>
        <taxon>Chordata</taxon>
        <taxon>Craniata</taxon>
        <taxon>Vertebrata</taxon>
        <taxon>Euteleostomi</taxon>
        <taxon>Mammalia</taxon>
        <taxon>Eutheria</taxon>
        <taxon>Euarchontoglires</taxon>
        <taxon>Primates</taxon>
        <taxon>Haplorrhini</taxon>
        <taxon>Platyrrhini</taxon>
        <taxon>Cebidae</taxon>
        <taxon>Cebinae</taxon>
        <taxon>Sapajus</taxon>
    </lineage>
</organism>
<evidence type="ECO:0000256" key="14">
    <source>
        <dbReference type="ARBA" id="ARBA00049946"/>
    </source>
</evidence>
<dbReference type="PROSITE" id="PS50262">
    <property type="entry name" value="G_PROTEIN_RECEP_F1_2"/>
    <property type="match status" value="1"/>
</dbReference>
<evidence type="ECO:0000256" key="8">
    <source>
        <dbReference type="ARBA" id="ARBA00023136"/>
    </source>
</evidence>
<feature type="transmembrane region" description="Helical" evidence="18">
    <location>
        <begin position="230"/>
        <end position="250"/>
    </location>
</feature>
<evidence type="ECO:0000259" key="19">
    <source>
        <dbReference type="PROSITE" id="PS50262"/>
    </source>
</evidence>
<keyword evidence="4 17" id="KW-0716">Sensory transduction</keyword>
<feature type="transmembrane region" description="Helical" evidence="18">
    <location>
        <begin position="130"/>
        <end position="152"/>
    </location>
</feature>
<name>A0A6J3FX25_SAPAP</name>
<comment type="similarity">
    <text evidence="2 16">Belongs to the G-protein coupled receptor T2R family.</text>
</comment>
<reference evidence="21" key="1">
    <citation type="submission" date="2025-08" db="UniProtKB">
        <authorList>
            <consortium name="RefSeq"/>
        </authorList>
    </citation>
    <scope>IDENTIFICATION</scope>
    <source>
        <tissue evidence="21">Blood</tissue>
    </source>
</reference>
<comment type="subunit">
    <text evidence="15">Core component of the TAS2R14-GNAI1 complex, consisting of TAS2R14, GNAI1, GNB1 and GNG2; within the complex interacts with GNAI1. Core component of the TAS2R14-GNAT3 complex, consisting of TAS2R14, GNAT3, GNB1 and GNG2; within the complex interacts with GNAT3. Core component of the TAS2R14-GNAS2 complex, consisting of TAS2R14, GNAS2, GNB1 and GNG2; within the complex interacts with GNAS2.</text>
</comment>
<dbReference type="GeneID" id="116534135"/>
<dbReference type="CTD" id="50840"/>
<keyword evidence="11 17" id="KW-0807">Transducer</keyword>
<evidence type="ECO:0000256" key="16">
    <source>
        <dbReference type="RuleBase" id="RU004423"/>
    </source>
</evidence>
<dbReference type="Pfam" id="PF05296">
    <property type="entry name" value="TAS2R"/>
    <property type="match status" value="1"/>
</dbReference>
<comment type="subcellular location">
    <subcellularLocation>
        <location evidence="1 17">Membrane</location>
        <topology evidence="1 17">Multi-pass membrane protein</topology>
    </subcellularLocation>
</comment>
<keyword evidence="9 17" id="KW-0675">Receptor</keyword>
<keyword evidence="7 17" id="KW-0297">G-protein coupled receptor</keyword>
<comment type="catalytic activity">
    <reaction evidence="12">
        <text>3',5'-cyclic AMP(in) = 3',5'-cyclic AMP(out)</text>
        <dbReference type="Rhea" id="RHEA:76223"/>
        <dbReference type="ChEBI" id="CHEBI:58165"/>
    </reaction>
</comment>
<dbReference type="InterPro" id="IPR007960">
    <property type="entry name" value="TAS2R"/>
</dbReference>
<sequence>MSGVIKSILTFIFIVEFIIGNLGNGFIALVNCINWVKRRKIALADQILTALAISRTGLVWLIFVSWYVSVLHPALFLTEKMLRMFINTWVVTNHFSVWFAASLSTFYFFKIANFSNSIFLYLKWKVKKAVLVLLLVTLVLLFLNIALINVHINARINEDSGNRTCSSGPNNFAQFSSPVLLTSTVFFLIPFTLSLANFLLLTFSLWKHVKKMHHTVKGSGDASTKAHRKVIQIVITSLLLYAIFSVSFFLPLWISELLEENLIFIFCQVLTMSYPSGQSCVLILGNKKLRQAFLSVPRWLTCRFKDGEPSGHREFRESS</sequence>
<feature type="transmembrane region" description="Helical" evidence="18">
    <location>
        <begin position="12"/>
        <end position="36"/>
    </location>
</feature>
<keyword evidence="6 18" id="KW-1133">Transmembrane helix</keyword>
<comment type="function">
    <text evidence="14">Gustducin-linked G-protein coupled receptor that plays a role in the perception of bitterness. The activity of this receptor stimulates GNAT3, activating the gustducin G-protein pathway. Likely plays a role in sensing the chemical composition of the gastrointestinal content and other extra-oral tissues via the inhibitory G-protein pathways.</text>
</comment>
<keyword evidence="3 17" id="KW-0919">Taste</keyword>
<dbReference type="GO" id="GO:0005886">
    <property type="term" value="C:plasma membrane"/>
    <property type="evidence" value="ECO:0007669"/>
    <property type="project" value="UniProtKB-ARBA"/>
</dbReference>
<evidence type="ECO:0000256" key="13">
    <source>
        <dbReference type="ARBA" id="ARBA00036634"/>
    </source>
</evidence>
<dbReference type="PANTHER" id="PTHR11394:SF23">
    <property type="entry name" value="TASTE RECEPTOR TYPE 2 MEMBER 14"/>
    <property type="match status" value="1"/>
</dbReference>
<evidence type="ECO:0000313" key="21">
    <source>
        <dbReference type="RefSeq" id="XP_032110196.1"/>
    </source>
</evidence>
<evidence type="ECO:0000256" key="10">
    <source>
        <dbReference type="ARBA" id="ARBA00023180"/>
    </source>
</evidence>
<keyword evidence="8 17" id="KW-0472">Membrane</keyword>
<keyword evidence="5 17" id="KW-0812">Transmembrane</keyword>
<evidence type="ECO:0000256" key="17">
    <source>
        <dbReference type="RuleBase" id="RU004424"/>
    </source>
</evidence>
<evidence type="ECO:0000256" key="12">
    <source>
        <dbReference type="ARBA" id="ARBA00036196"/>
    </source>
</evidence>
<dbReference type="FunFam" id="1.20.1070.10:FF:000042">
    <property type="entry name" value="Taste receptor type 2 member 7"/>
    <property type="match status" value="1"/>
</dbReference>
<evidence type="ECO:0000256" key="6">
    <source>
        <dbReference type="ARBA" id="ARBA00022989"/>
    </source>
</evidence>
<dbReference type="InterPro" id="IPR017452">
    <property type="entry name" value="GPCR_Rhodpsn_7TM"/>
</dbReference>
<feature type="domain" description="G-protein coupled receptors family 1 profile" evidence="19">
    <location>
        <begin position="41"/>
        <end position="250"/>
    </location>
</feature>
<dbReference type="GO" id="GO:0004930">
    <property type="term" value="F:G protein-coupled receptor activity"/>
    <property type="evidence" value="ECO:0007669"/>
    <property type="project" value="UniProtKB-KW"/>
</dbReference>
<dbReference type="GO" id="GO:0033038">
    <property type="term" value="F:bitter taste receptor activity"/>
    <property type="evidence" value="ECO:0007669"/>
    <property type="project" value="InterPro"/>
</dbReference>
<feature type="transmembrane region" description="Helical" evidence="18">
    <location>
        <begin position="88"/>
        <end position="109"/>
    </location>
</feature>
<evidence type="ECO:0000256" key="3">
    <source>
        <dbReference type="ARBA" id="ARBA00022480"/>
    </source>
</evidence>
<gene>
    <name evidence="21" type="primary">TAS2R14</name>
</gene>
<dbReference type="SUPFAM" id="SSF81321">
    <property type="entry name" value="Family A G protein-coupled receptor-like"/>
    <property type="match status" value="1"/>
</dbReference>
<evidence type="ECO:0000256" key="5">
    <source>
        <dbReference type="ARBA" id="ARBA00022692"/>
    </source>
</evidence>
<evidence type="ECO:0000256" key="15">
    <source>
        <dbReference type="ARBA" id="ARBA00050010"/>
    </source>
</evidence>
<accession>A0A6J3FX25</accession>
<evidence type="ECO:0000256" key="18">
    <source>
        <dbReference type="SAM" id="Phobius"/>
    </source>
</evidence>
<evidence type="ECO:0000256" key="1">
    <source>
        <dbReference type="ARBA" id="ARBA00004141"/>
    </source>
</evidence>
<dbReference type="Proteomes" id="UP000504640">
    <property type="component" value="Unplaced"/>
</dbReference>
<evidence type="ECO:0000256" key="11">
    <source>
        <dbReference type="ARBA" id="ARBA00023224"/>
    </source>
</evidence>
<dbReference type="AlphaFoldDB" id="A0A6J3FX25"/>